<evidence type="ECO:0000256" key="9">
    <source>
        <dbReference type="SAM" id="Phobius"/>
    </source>
</evidence>
<dbReference type="EC" id="2.7.13.3" evidence="2"/>
<dbReference type="EMBL" id="BMNC01000003">
    <property type="protein sequence ID" value="GGM90496.1"/>
    <property type="molecule type" value="Genomic_DNA"/>
</dbReference>
<feature type="transmembrane region" description="Helical" evidence="9">
    <location>
        <begin position="201"/>
        <end position="218"/>
    </location>
</feature>
<reference evidence="12" key="1">
    <citation type="journal article" date="2019" name="Int. J. Syst. Evol. Microbiol.">
        <title>The Global Catalogue of Microorganisms (GCM) 10K type strain sequencing project: providing services to taxonomists for standard genome sequencing and annotation.</title>
        <authorList>
            <consortium name="The Broad Institute Genomics Platform"/>
            <consortium name="The Broad Institute Genome Sequencing Center for Infectious Disease"/>
            <person name="Wu L."/>
            <person name="Ma J."/>
        </authorList>
    </citation>
    <scope>NUCLEOTIDE SEQUENCE [LARGE SCALE GENOMIC DNA]</scope>
    <source>
        <strain evidence="12">CGMCC 4.7319</strain>
    </source>
</reference>
<keyword evidence="8" id="KW-0902">Two-component regulatory system</keyword>
<feature type="transmembrane region" description="Helical" evidence="9">
    <location>
        <begin position="65"/>
        <end position="83"/>
    </location>
</feature>
<sequence length="573" mass="60391">MGVTHSRAVLWGLGAAGVVLGTTAAVLKAADGSHPVPDVVLTTSAGALFVAAGLFAAVRVRANPCGPLMVLVGLALFAEDLQLSQDPVVFTAGLLVAHVSTPLVLHLVLAFPDGRLEGRAPRALVAATYIAAVVLPAVGTPFVDWAGRFPAKPDNLLLIVDAPGFTTGLLWTMNACGLVIAAGVLVALLRRWRARPALRPVLVMALAGAACSAVAAAIEPTYAVAIAAYKVAFCLWPLTFTLGIVRTAPRAADLTNLLLALRGEVDLRELLARTLHDRSLRLGEWDPVTRTWQFRDENGELVTSAPGERTVTLAWSENGPIAAVLRRDTTWDDPRVLEAAGTVVRLVTEHQRKLDADRARLAEARRTGVRLVELADAERQRVERDLHDGAQQRLVVVALGLRMAQQRLDTRGDPELAELLASTADGLDAAIVELRDLARGIHPVALTQGGLVPAVTALIERTPLPVELASPTLPRFLPPVEATAYFVVAEAITNALKHSGATSVTVTLDLDADRLHIRVCDNGIGVLNGSGSGIAGLADRVRALEGHLRVEGNSGVGTAVHATIPVGDPLCAT</sequence>
<keyword evidence="5" id="KW-0547">Nucleotide-binding</keyword>
<keyword evidence="9" id="KW-0812">Transmembrane</keyword>
<evidence type="ECO:0000256" key="8">
    <source>
        <dbReference type="ARBA" id="ARBA00023012"/>
    </source>
</evidence>
<keyword evidence="4" id="KW-0808">Transferase</keyword>
<name>A0ABQ2HSM4_9PSEU</name>
<comment type="catalytic activity">
    <reaction evidence="1">
        <text>ATP + protein L-histidine = ADP + protein N-phospho-L-histidine.</text>
        <dbReference type="EC" id="2.7.13.3"/>
    </reaction>
</comment>
<dbReference type="SUPFAM" id="SSF55874">
    <property type="entry name" value="ATPase domain of HSP90 chaperone/DNA topoisomerase II/histidine kinase"/>
    <property type="match status" value="1"/>
</dbReference>
<feature type="transmembrane region" description="Helical" evidence="9">
    <location>
        <begin position="89"/>
        <end position="111"/>
    </location>
</feature>
<evidence type="ECO:0000256" key="5">
    <source>
        <dbReference type="ARBA" id="ARBA00022741"/>
    </source>
</evidence>
<dbReference type="InterPro" id="IPR050482">
    <property type="entry name" value="Sensor_HK_TwoCompSys"/>
</dbReference>
<keyword evidence="7" id="KW-0067">ATP-binding</keyword>
<evidence type="ECO:0000256" key="2">
    <source>
        <dbReference type="ARBA" id="ARBA00012438"/>
    </source>
</evidence>
<dbReference type="PANTHER" id="PTHR24421:SF10">
    <property type="entry name" value="NITRATE_NITRITE SENSOR PROTEIN NARQ"/>
    <property type="match status" value="1"/>
</dbReference>
<dbReference type="InterPro" id="IPR003594">
    <property type="entry name" value="HATPase_dom"/>
</dbReference>
<dbReference type="Pfam" id="PF07730">
    <property type="entry name" value="HisKA_3"/>
    <property type="match status" value="1"/>
</dbReference>
<proteinExistence type="predicted"/>
<dbReference type="InterPro" id="IPR036890">
    <property type="entry name" value="HATPase_C_sf"/>
</dbReference>
<evidence type="ECO:0000259" key="10">
    <source>
        <dbReference type="SMART" id="SM00387"/>
    </source>
</evidence>
<dbReference type="PANTHER" id="PTHR24421">
    <property type="entry name" value="NITRATE/NITRITE SENSOR PROTEIN NARX-RELATED"/>
    <property type="match status" value="1"/>
</dbReference>
<feature type="transmembrane region" description="Helical" evidence="9">
    <location>
        <begin position="123"/>
        <end position="143"/>
    </location>
</feature>
<dbReference type="Pfam" id="PF02518">
    <property type="entry name" value="HATPase_c"/>
    <property type="match status" value="1"/>
</dbReference>
<dbReference type="Proteomes" id="UP000597656">
    <property type="component" value="Unassembled WGS sequence"/>
</dbReference>
<organism evidence="11 12">
    <name type="scientific">Lentzea pudingi</name>
    <dbReference type="NCBI Taxonomy" id="1789439"/>
    <lineage>
        <taxon>Bacteria</taxon>
        <taxon>Bacillati</taxon>
        <taxon>Actinomycetota</taxon>
        <taxon>Actinomycetes</taxon>
        <taxon>Pseudonocardiales</taxon>
        <taxon>Pseudonocardiaceae</taxon>
        <taxon>Lentzea</taxon>
    </lineage>
</organism>
<evidence type="ECO:0000256" key="6">
    <source>
        <dbReference type="ARBA" id="ARBA00022777"/>
    </source>
</evidence>
<evidence type="ECO:0000313" key="11">
    <source>
        <dbReference type="EMBL" id="GGM90496.1"/>
    </source>
</evidence>
<dbReference type="CDD" id="cd16917">
    <property type="entry name" value="HATPase_UhpB-NarQ-NarX-like"/>
    <property type="match status" value="1"/>
</dbReference>
<evidence type="ECO:0000256" key="7">
    <source>
        <dbReference type="ARBA" id="ARBA00022840"/>
    </source>
</evidence>
<keyword evidence="12" id="KW-1185">Reference proteome</keyword>
<feature type="transmembrane region" description="Helical" evidence="9">
    <location>
        <begin position="39"/>
        <end position="58"/>
    </location>
</feature>
<dbReference type="Gene3D" id="1.20.5.1930">
    <property type="match status" value="1"/>
</dbReference>
<accession>A0ABQ2HSM4</accession>
<comment type="caution">
    <text evidence="11">The sequence shown here is derived from an EMBL/GenBank/DDBJ whole genome shotgun (WGS) entry which is preliminary data.</text>
</comment>
<evidence type="ECO:0000256" key="4">
    <source>
        <dbReference type="ARBA" id="ARBA00022679"/>
    </source>
</evidence>
<evidence type="ECO:0000313" key="12">
    <source>
        <dbReference type="Proteomes" id="UP000597656"/>
    </source>
</evidence>
<protein>
    <recommendedName>
        <fullName evidence="2">histidine kinase</fullName>
        <ecNumber evidence="2">2.7.13.3</ecNumber>
    </recommendedName>
</protein>
<dbReference type="Gene3D" id="3.30.565.10">
    <property type="entry name" value="Histidine kinase-like ATPase, C-terminal domain"/>
    <property type="match status" value="1"/>
</dbReference>
<keyword evidence="3" id="KW-0597">Phosphoprotein</keyword>
<dbReference type="RefSeq" id="WP_189155210.1">
    <property type="nucleotide sequence ID" value="NZ_BMNC01000003.1"/>
</dbReference>
<keyword evidence="9" id="KW-0472">Membrane</keyword>
<dbReference type="InterPro" id="IPR011712">
    <property type="entry name" value="Sig_transdc_His_kin_sub3_dim/P"/>
</dbReference>
<evidence type="ECO:0000256" key="1">
    <source>
        <dbReference type="ARBA" id="ARBA00000085"/>
    </source>
</evidence>
<keyword evidence="6 11" id="KW-0418">Kinase</keyword>
<dbReference type="SMART" id="SM00387">
    <property type="entry name" value="HATPase_c"/>
    <property type="match status" value="1"/>
</dbReference>
<feature type="transmembrane region" description="Helical" evidence="9">
    <location>
        <begin position="163"/>
        <end position="189"/>
    </location>
</feature>
<gene>
    <name evidence="11" type="ORF">GCM10011609_29380</name>
</gene>
<feature type="transmembrane region" description="Helical" evidence="9">
    <location>
        <begin position="224"/>
        <end position="245"/>
    </location>
</feature>
<keyword evidence="9" id="KW-1133">Transmembrane helix</keyword>
<evidence type="ECO:0000256" key="3">
    <source>
        <dbReference type="ARBA" id="ARBA00022553"/>
    </source>
</evidence>
<dbReference type="GO" id="GO:0016301">
    <property type="term" value="F:kinase activity"/>
    <property type="evidence" value="ECO:0007669"/>
    <property type="project" value="UniProtKB-KW"/>
</dbReference>
<feature type="domain" description="Histidine kinase/HSP90-like ATPase" evidence="10">
    <location>
        <begin position="480"/>
        <end position="568"/>
    </location>
</feature>